<dbReference type="AlphaFoldDB" id="B4QJD2"/>
<dbReference type="OrthoDB" id="199913at2759"/>
<reference evidence="2 3" key="1">
    <citation type="journal article" date="2007" name="Nature">
        <title>Evolution of genes and genomes on the Drosophila phylogeny.</title>
        <authorList>
            <consortium name="Drosophila 12 Genomes Consortium"/>
            <person name="Clark A.G."/>
            <person name="Eisen M.B."/>
            <person name="Smith D.R."/>
            <person name="Bergman C.M."/>
            <person name="Oliver B."/>
            <person name="Markow T.A."/>
            <person name="Kaufman T.C."/>
            <person name="Kellis M."/>
            <person name="Gelbart W."/>
            <person name="Iyer V.N."/>
            <person name="Pollard D.A."/>
            <person name="Sackton T.B."/>
            <person name="Larracuente A.M."/>
            <person name="Singh N.D."/>
            <person name="Abad J.P."/>
            <person name="Abt D.N."/>
            <person name="Adryan B."/>
            <person name="Aguade M."/>
            <person name="Akashi H."/>
            <person name="Anderson W.W."/>
            <person name="Aquadro C.F."/>
            <person name="Ardell D.H."/>
            <person name="Arguello R."/>
            <person name="Artieri C.G."/>
            <person name="Barbash D.A."/>
            <person name="Barker D."/>
            <person name="Barsanti P."/>
            <person name="Batterham P."/>
            <person name="Batzoglou S."/>
            <person name="Begun D."/>
            <person name="Bhutkar A."/>
            <person name="Blanco E."/>
            <person name="Bosak S.A."/>
            <person name="Bradley R.K."/>
            <person name="Brand A.D."/>
            <person name="Brent M.R."/>
            <person name="Brooks A.N."/>
            <person name="Brown R.H."/>
            <person name="Butlin R.K."/>
            <person name="Caggese C."/>
            <person name="Calvi B.R."/>
            <person name="Bernardo de Carvalho A."/>
            <person name="Caspi A."/>
            <person name="Castrezana S."/>
            <person name="Celniker S.E."/>
            <person name="Chang J.L."/>
            <person name="Chapple C."/>
            <person name="Chatterji S."/>
            <person name="Chinwalla A."/>
            <person name="Civetta A."/>
            <person name="Clifton S.W."/>
            <person name="Comeron J.M."/>
            <person name="Costello J.C."/>
            <person name="Coyne J.A."/>
            <person name="Daub J."/>
            <person name="David R.G."/>
            <person name="Delcher A.L."/>
            <person name="Delehaunty K."/>
            <person name="Do C.B."/>
            <person name="Ebling H."/>
            <person name="Edwards K."/>
            <person name="Eickbush T."/>
            <person name="Evans J.D."/>
            <person name="Filipski A."/>
            <person name="Findeiss S."/>
            <person name="Freyhult E."/>
            <person name="Fulton L."/>
            <person name="Fulton R."/>
            <person name="Garcia A.C."/>
            <person name="Gardiner A."/>
            <person name="Garfield D.A."/>
            <person name="Garvin B.E."/>
            <person name="Gibson G."/>
            <person name="Gilbert D."/>
            <person name="Gnerre S."/>
            <person name="Godfrey J."/>
            <person name="Good R."/>
            <person name="Gotea V."/>
            <person name="Gravely B."/>
            <person name="Greenberg A.J."/>
            <person name="Griffiths-Jones S."/>
            <person name="Gross S."/>
            <person name="Guigo R."/>
            <person name="Gustafson E.A."/>
            <person name="Haerty W."/>
            <person name="Hahn M.W."/>
            <person name="Halligan D.L."/>
            <person name="Halpern A.L."/>
            <person name="Halter G.M."/>
            <person name="Han M.V."/>
            <person name="Heger A."/>
            <person name="Hillier L."/>
            <person name="Hinrichs A.S."/>
            <person name="Holmes I."/>
            <person name="Hoskins R.A."/>
            <person name="Hubisz M.J."/>
            <person name="Hultmark D."/>
            <person name="Huntley M.A."/>
            <person name="Jaffe D.B."/>
            <person name="Jagadeeshan S."/>
            <person name="Jeck W.R."/>
            <person name="Johnson J."/>
            <person name="Jones C.D."/>
            <person name="Jordan W.C."/>
            <person name="Karpen G.H."/>
            <person name="Kataoka E."/>
            <person name="Keightley P.D."/>
            <person name="Kheradpour P."/>
            <person name="Kirkness E.F."/>
            <person name="Koerich L.B."/>
            <person name="Kristiansen K."/>
            <person name="Kudrna D."/>
            <person name="Kulathinal R.J."/>
            <person name="Kumar S."/>
            <person name="Kwok R."/>
            <person name="Lander E."/>
            <person name="Langley C.H."/>
            <person name="Lapoint R."/>
            <person name="Lazzaro B.P."/>
            <person name="Lee S.J."/>
            <person name="Levesque L."/>
            <person name="Li R."/>
            <person name="Lin C.F."/>
            <person name="Lin M.F."/>
            <person name="Lindblad-Toh K."/>
            <person name="Llopart A."/>
            <person name="Long M."/>
            <person name="Low L."/>
            <person name="Lozovsky E."/>
            <person name="Lu J."/>
            <person name="Luo M."/>
            <person name="Machado C.A."/>
            <person name="Makalowski W."/>
            <person name="Marzo M."/>
            <person name="Matsuda M."/>
            <person name="Matzkin L."/>
            <person name="McAllister B."/>
            <person name="McBride C.S."/>
            <person name="McKernan B."/>
            <person name="McKernan K."/>
            <person name="Mendez-Lago M."/>
            <person name="Minx P."/>
            <person name="Mollenhauer M.U."/>
            <person name="Montooth K."/>
            <person name="Mount S.M."/>
            <person name="Mu X."/>
            <person name="Myers E."/>
            <person name="Negre B."/>
            <person name="Newfeld S."/>
            <person name="Nielsen R."/>
            <person name="Noor M.A."/>
            <person name="O'Grady P."/>
            <person name="Pachter L."/>
            <person name="Papaceit M."/>
            <person name="Parisi M.J."/>
            <person name="Parisi M."/>
            <person name="Parts L."/>
            <person name="Pedersen J.S."/>
            <person name="Pesole G."/>
            <person name="Phillippy A.M."/>
            <person name="Ponting C.P."/>
            <person name="Pop M."/>
            <person name="Porcelli D."/>
            <person name="Powell J.R."/>
            <person name="Prohaska S."/>
            <person name="Pruitt K."/>
            <person name="Puig M."/>
            <person name="Quesneville H."/>
            <person name="Ram K.R."/>
            <person name="Rand D."/>
            <person name="Rasmussen M.D."/>
            <person name="Reed L.K."/>
            <person name="Reenan R."/>
            <person name="Reily A."/>
            <person name="Remington K.A."/>
            <person name="Rieger T.T."/>
            <person name="Ritchie M.G."/>
            <person name="Robin C."/>
            <person name="Rogers Y.H."/>
            <person name="Rohde C."/>
            <person name="Rozas J."/>
            <person name="Rubenfield M.J."/>
            <person name="Ruiz A."/>
            <person name="Russo S."/>
            <person name="Salzberg S.L."/>
            <person name="Sanchez-Gracia A."/>
            <person name="Saranga D.J."/>
            <person name="Sato H."/>
            <person name="Schaeffer S.W."/>
            <person name="Schatz M.C."/>
            <person name="Schlenke T."/>
            <person name="Schwartz R."/>
            <person name="Segarra C."/>
            <person name="Singh R.S."/>
            <person name="Sirot L."/>
            <person name="Sirota M."/>
            <person name="Sisneros N.B."/>
            <person name="Smith C.D."/>
            <person name="Smith T.F."/>
            <person name="Spieth J."/>
            <person name="Stage D.E."/>
            <person name="Stark A."/>
            <person name="Stephan W."/>
            <person name="Strausberg R.L."/>
            <person name="Strempel S."/>
            <person name="Sturgill D."/>
            <person name="Sutton G."/>
            <person name="Sutton G.G."/>
            <person name="Tao W."/>
            <person name="Teichmann S."/>
            <person name="Tobari Y.N."/>
            <person name="Tomimura Y."/>
            <person name="Tsolas J.M."/>
            <person name="Valente V.L."/>
            <person name="Venter E."/>
            <person name="Venter J.C."/>
            <person name="Vicario S."/>
            <person name="Vieira F.G."/>
            <person name="Vilella A.J."/>
            <person name="Villasante A."/>
            <person name="Walenz B."/>
            <person name="Wang J."/>
            <person name="Wasserman M."/>
            <person name="Watts T."/>
            <person name="Wilson D."/>
            <person name="Wilson R.K."/>
            <person name="Wing R.A."/>
            <person name="Wolfner M.F."/>
            <person name="Wong A."/>
            <person name="Wong G.K."/>
            <person name="Wu C.I."/>
            <person name="Wu G."/>
            <person name="Yamamoto D."/>
            <person name="Yang H.P."/>
            <person name="Yang S.P."/>
            <person name="Yorke J.A."/>
            <person name="Yoshida K."/>
            <person name="Zdobnov E."/>
            <person name="Zhang P."/>
            <person name="Zhang Y."/>
            <person name="Zimin A.V."/>
            <person name="Baldwin J."/>
            <person name="Abdouelleil A."/>
            <person name="Abdulkadir J."/>
            <person name="Abebe A."/>
            <person name="Abera B."/>
            <person name="Abreu J."/>
            <person name="Acer S.C."/>
            <person name="Aftuck L."/>
            <person name="Alexander A."/>
            <person name="An P."/>
            <person name="Anderson E."/>
            <person name="Anderson S."/>
            <person name="Arachi H."/>
            <person name="Azer M."/>
            <person name="Bachantsang P."/>
            <person name="Barry A."/>
            <person name="Bayul T."/>
            <person name="Berlin A."/>
            <person name="Bessette D."/>
            <person name="Bloom T."/>
            <person name="Blye J."/>
            <person name="Boguslavskiy L."/>
            <person name="Bonnet C."/>
            <person name="Boukhgalter B."/>
            <person name="Bourzgui I."/>
            <person name="Brown A."/>
            <person name="Cahill P."/>
            <person name="Channer S."/>
            <person name="Cheshatsang Y."/>
            <person name="Chuda L."/>
            <person name="Citroen M."/>
            <person name="Collymore A."/>
            <person name="Cooke P."/>
            <person name="Costello M."/>
            <person name="D'Aco K."/>
            <person name="Daza R."/>
            <person name="De Haan G."/>
            <person name="DeGray S."/>
            <person name="DeMaso C."/>
            <person name="Dhargay N."/>
            <person name="Dooley K."/>
            <person name="Dooley E."/>
            <person name="Doricent M."/>
            <person name="Dorje P."/>
            <person name="Dorjee K."/>
            <person name="Dupes A."/>
            <person name="Elong R."/>
            <person name="Falk J."/>
            <person name="Farina A."/>
            <person name="Faro S."/>
            <person name="Ferguson D."/>
            <person name="Fisher S."/>
            <person name="Foley C.D."/>
            <person name="Franke A."/>
            <person name="Friedrich D."/>
            <person name="Gadbois L."/>
            <person name="Gearin G."/>
            <person name="Gearin C.R."/>
            <person name="Giannoukos G."/>
            <person name="Goode T."/>
            <person name="Graham J."/>
            <person name="Grandbois E."/>
            <person name="Grewal S."/>
            <person name="Gyaltsen K."/>
            <person name="Hafez N."/>
            <person name="Hagos B."/>
            <person name="Hall J."/>
            <person name="Henson C."/>
            <person name="Hollinger A."/>
            <person name="Honan T."/>
            <person name="Huard M.D."/>
            <person name="Hughes L."/>
            <person name="Hurhula B."/>
            <person name="Husby M.E."/>
            <person name="Kamat A."/>
            <person name="Kanga B."/>
            <person name="Kashin S."/>
            <person name="Khazanovich D."/>
            <person name="Kisner P."/>
            <person name="Lance K."/>
            <person name="Lara M."/>
            <person name="Lee W."/>
            <person name="Lennon N."/>
            <person name="Letendre F."/>
            <person name="LeVine R."/>
            <person name="Lipovsky A."/>
            <person name="Liu X."/>
            <person name="Liu J."/>
            <person name="Liu S."/>
            <person name="Lokyitsang T."/>
            <person name="Lokyitsang Y."/>
            <person name="Lubonja R."/>
            <person name="Lui A."/>
            <person name="MacDonald P."/>
            <person name="Magnisalis V."/>
            <person name="Maru K."/>
            <person name="Matthews C."/>
            <person name="McCusker W."/>
            <person name="McDonough S."/>
            <person name="Mehta T."/>
            <person name="Meldrim J."/>
            <person name="Meneus L."/>
            <person name="Mihai O."/>
            <person name="Mihalev A."/>
            <person name="Mihova T."/>
            <person name="Mittelman R."/>
            <person name="Mlenga V."/>
            <person name="Montmayeur A."/>
            <person name="Mulrain L."/>
            <person name="Navidi A."/>
            <person name="Naylor J."/>
            <person name="Negash T."/>
            <person name="Nguyen T."/>
            <person name="Nguyen N."/>
            <person name="Nicol R."/>
            <person name="Norbu C."/>
            <person name="Norbu N."/>
            <person name="Novod N."/>
            <person name="O'Neill B."/>
            <person name="Osman S."/>
            <person name="Markiewicz E."/>
            <person name="Oyono O.L."/>
            <person name="Patti C."/>
            <person name="Phunkhang P."/>
            <person name="Pierre F."/>
            <person name="Priest M."/>
            <person name="Raghuraman S."/>
            <person name="Rege F."/>
            <person name="Reyes R."/>
            <person name="Rise C."/>
            <person name="Rogov P."/>
            <person name="Ross K."/>
            <person name="Ryan E."/>
            <person name="Settipalli S."/>
            <person name="Shea T."/>
            <person name="Sherpa N."/>
            <person name="Shi L."/>
            <person name="Shih D."/>
            <person name="Sparrow T."/>
            <person name="Spaulding J."/>
            <person name="Stalker J."/>
            <person name="Stange-Thomann N."/>
            <person name="Stavropoulos S."/>
            <person name="Stone C."/>
            <person name="Strader C."/>
            <person name="Tesfaye S."/>
            <person name="Thomson T."/>
            <person name="Thoulutsang Y."/>
            <person name="Thoulutsang D."/>
            <person name="Topham K."/>
            <person name="Topping I."/>
            <person name="Tsamla T."/>
            <person name="Vassiliev H."/>
            <person name="Vo A."/>
            <person name="Wangchuk T."/>
            <person name="Wangdi T."/>
            <person name="Weiand M."/>
            <person name="Wilkinson J."/>
            <person name="Wilson A."/>
            <person name="Yadav S."/>
            <person name="Young G."/>
            <person name="Yu Q."/>
            <person name="Zembek L."/>
            <person name="Zhong D."/>
            <person name="Zimmer A."/>
            <person name="Zwirko Z."/>
            <person name="Jaffe D.B."/>
            <person name="Alvarez P."/>
            <person name="Brockman W."/>
            <person name="Butler J."/>
            <person name="Chin C."/>
            <person name="Gnerre S."/>
            <person name="Grabherr M."/>
            <person name="Kleber M."/>
            <person name="Mauceli E."/>
            <person name="MacCallum I."/>
        </authorList>
    </citation>
    <scope>NUCLEOTIDE SEQUENCE [LARGE SCALE GENOMIC DNA]</scope>
    <source>
        <strain evidence="3">white501</strain>
    </source>
</reference>
<protein>
    <submittedName>
        <fullName evidence="2">GD13130</fullName>
    </submittedName>
</protein>
<evidence type="ECO:0000313" key="3">
    <source>
        <dbReference type="Proteomes" id="UP000000304"/>
    </source>
</evidence>
<dbReference type="STRING" id="7240.B4QJD2"/>
<dbReference type="Bgee" id="FBgn0184852">
    <property type="expression patterns" value="Expressed in female reproductive system and 2 other cell types or tissues"/>
</dbReference>
<dbReference type="HOGENOM" id="CLU_2778602_0_0_1"/>
<evidence type="ECO:0000313" key="2">
    <source>
        <dbReference type="EMBL" id="EDX09441.1"/>
    </source>
</evidence>
<sequence length="69" mass="7777">MRAQFTMQKSTAQMIIAVCLICQSLAVEDKDKATKPINIDSVQKHNVKLLSEQLNRGWRAFCDAPVDEV</sequence>
<feature type="chain" id="PRO_5002824030" evidence="1">
    <location>
        <begin position="27"/>
        <end position="69"/>
    </location>
</feature>
<proteinExistence type="predicted"/>
<accession>B4QJD2</accession>
<keyword evidence="1" id="KW-0732">Signal</keyword>
<gene>
    <name evidence="2" type="primary">Dsim\GD13130</name>
    <name evidence="2" type="ORF">Dsim_GD13130</name>
</gene>
<dbReference type="EMBL" id="CM000363">
    <property type="protein sequence ID" value="EDX09441.1"/>
    <property type="molecule type" value="Genomic_DNA"/>
</dbReference>
<dbReference type="Proteomes" id="UP000000304">
    <property type="component" value="Chromosome 3L"/>
</dbReference>
<name>B4QJD2_DROSI</name>
<organism evidence="2 3">
    <name type="scientific">Drosophila simulans</name>
    <name type="common">Fruit fly</name>
    <dbReference type="NCBI Taxonomy" id="7240"/>
    <lineage>
        <taxon>Eukaryota</taxon>
        <taxon>Metazoa</taxon>
        <taxon>Ecdysozoa</taxon>
        <taxon>Arthropoda</taxon>
        <taxon>Hexapoda</taxon>
        <taxon>Insecta</taxon>
        <taxon>Pterygota</taxon>
        <taxon>Neoptera</taxon>
        <taxon>Endopterygota</taxon>
        <taxon>Diptera</taxon>
        <taxon>Brachycera</taxon>
        <taxon>Muscomorpha</taxon>
        <taxon>Ephydroidea</taxon>
        <taxon>Drosophilidae</taxon>
        <taxon>Drosophila</taxon>
        <taxon>Sophophora</taxon>
    </lineage>
</organism>
<keyword evidence="3" id="KW-1185">Reference proteome</keyword>
<evidence type="ECO:0000256" key="1">
    <source>
        <dbReference type="SAM" id="SignalP"/>
    </source>
</evidence>
<feature type="signal peptide" evidence="1">
    <location>
        <begin position="1"/>
        <end position="26"/>
    </location>
</feature>